<sequence>MKNFGKIIGGLFLAIIALLFIGYLSDDETKTASSPENKKAQSASLTPSDANDAESIKLKEERIASAKKQIIALKKSFHHDKDEMSGRGWYDHKVWGKGYPEKNALTCTVFDSGHIMLRSFYTGDDWLFHESVSVKVGEERIDSDAIPSYDDSNRRDNSGGTVWESITYDSDEENGIIALIAQNVEKKILVRLNGDQYYKDITLTKIEKQAIADAYRLSNLIKTANGEDI</sequence>
<dbReference type="AlphaFoldDB" id="A0A6P1NYZ6"/>
<dbReference type="KEGG" id="nib:GU926_08360"/>
<keyword evidence="2" id="KW-0812">Transmembrane</keyword>
<dbReference type="Proteomes" id="UP000464214">
    <property type="component" value="Chromosome"/>
</dbReference>
<keyword evidence="2" id="KW-0472">Membrane</keyword>
<protein>
    <submittedName>
        <fullName evidence="3">Uncharacterized protein</fullName>
    </submittedName>
</protein>
<dbReference type="RefSeq" id="WP_160690859.1">
    <property type="nucleotide sequence ID" value="NZ_CP047897.1"/>
</dbReference>
<evidence type="ECO:0000256" key="1">
    <source>
        <dbReference type="SAM" id="MobiDB-lite"/>
    </source>
</evidence>
<organism evidence="3 4">
    <name type="scientific">Nibribacter ruber</name>
    <dbReference type="NCBI Taxonomy" id="2698458"/>
    <lineage>
        <taxon>Bacteria</taxon>
        <taxon>Pseudomonadati</taxon>
        <taxon>Bacteroidota</taxon>
        <taxon>Cytophagia</taxon>
        <taxon>Cytophagales</taxon>
        <taxon>Hymenobacteraceae</taxon>
        <taxon>Nibribacter</taxon>
    </lineage>
</organism>
<dbReference type="EMBL" id="CP047897">
    <property type="protein sequence ID" value="QHL87449.1"/>
    <property type="molecule type" value="Genomic_DNA"/>
</dbReference>
<evidence type="ECO:0000313" key="3">
    <source>
        <dbReference type="EMBL" id="QHL87449.1"/>
    </source>
</evidence>
<keyword evidence="2" id="KW-1133">Transmembrane helix</keyword>
<evidence type="ECO:0000313" key="4">
    <source>
        <dbReference type="Proteomes" id="UP000464214"/>
    </source>
</evidence>
<evidence type="ECO:0000256" key="2">
    <source>
        <dbReference type="SAM" id="Phobius"/>
    </source>
</evidence>
<feature type="region of interest" description="Disordered" evidence="1">
    <location>
        <begin position="29"/>
        <end position="52"/>
    </location>
</feature>
<feature type="compositionally biased region" description="Polar residues" evidence="1">
    <location>
        <begin position="31"/>
        <end position="49"/>
    </location>
</feature>
<reference evidence="3 4" key="1">
    <citation type="submission" date="2020-01" db="EMBL/GenBank/DDBJ databases">
        <authorList>
            <person name="Kim M."/>
        </authorList>
    </citation>
    <scope>NUCLEOTIDE SEQUENCE [LARGE SCALE GENOMIC DNA]</scope>
    <source>
        <strain evidence="3 4">BT10</strain>
    </source>
</reference>
<name>A0A6P1NYZ6_9BACT</name>
<proteinExistence type="predicted"/>
<feature type="transmembrane region" description="Helical" evidence="2">
    <location>
        <begin position="7"/>
        <end position="25"/>
    </location>
</feature>
<accession>A0A6P1NYZ6</accession>
<keyword evidence="4" id="KW-1185">Reference proteome</keyword>
<gene>
    <name evidence="3" type="ORF">GU926_08360</name>
</gene>